<organism evidence="2 3">
    <name type="scientific">Portunus trituberculatus</name>
    <name type="common">Swimming crab</name>
    <name type="synonym">Neptunus trituberculatus</name>
    <dbReference type="NCBI Taxonomy" id="210409"/>
    <lineage>
        <taxon>Eukaryota</taxon>
        <taxon>Metazoa</taxon>
        <taxon>Ecdysozoa</taxon>
        <taxon>Arthropoda</taxon>
        <taxon>Crustacea</taxon>
        <taxon>Multicrustacea</taxon>
        <taxon>Malacostraca</taxon>
        <taxon>Eumalacostraca</taxon>
        <taxon>Eucarida</taxon>
        <taxon>Decapoda</taxon>
        <taxon>Pleocyemata</taxon>
        <taxon>Brachyura</taxon>
        <taxon>Eubrachyura</taxon>
        <taxon>Portunoidea</taxon>
        <taxon>Portunidae</taxon>
        <taxon>Portuninae</taxon>
        <taxon>Portunus</taxon>
    </lineage>
</organism>
<dbReference type="Proteomes" id="UP000324222">
    <property type="component" value="Unassembled WGS sequence"/>
</dbReference>
<accession>A0A5B7HCC4</accession>
<reference evidence="2 3" key="1">
    <citation type="submission" date="2019-05" db="EMBL/GenBank/DDBJ databases">
        <title>Another draft genome of Portunus trituberculatus and its Hox gene families provides insights of decapod evolution.</title>
        <authorList>
            <person name="Jeong J.-H."/>
            <person name="Song I."/>
            <person name="Kim S."/>
            <person name="Choi T."/>
            <person name="Kim D."/>
            <person name="Ryu S."/>
            <person name="Kim W."/>
        </authorList>
    </citation>
    <scope>NUCLEOTIDE SEQUENCE [LARGE SCALE GENOMIC DNA]</scope>
    <source>
        <tissue evidence="2">Muscle</tissue>
    </source>
</reference>
<sequence>MVRVNVTLHLSGPNRSRHVVPSGKEKGKV</sequence>
<evidence type="ECO:0000256" key="1">
    <source>
        <dbReference type="SAM" id="MobiDB-lite"/>
    </source>
</evidence>
<gene>
    <name evidence="2" type="ORF">E2C01_060759</name>
</gene>
<dbReference type="AlphaFoldDB" id="A0A5B7HCC4"/>
<protein>
    <submittedName>
        <fullName evidence="2">Uncharacterized protein</fullName>
    </submittedName>
</protein>
<dbReference type="EMBL" id="VSRR010025011">
    <property type="protein sequence ID" value="MPC66608.1"/>
    <property type="molecule type" value="Genomic_DNA"/>
</dbReference>
<comment type="caution">
    <text evidence="2">The sequence shown here is derived from an EMBL/GenBank/DDBJ whole genome shotgun (WGS) entry which is preliminary data.</text>
</comment>
<keyword evidence="3" id="KW-1185">Reference proteome</keyword>
<name>A0A5B7HCC4_PORTR</name>
<proteinExistence type="predicted"/>
<evidence type="ECO:0000313" key="3">
    <source>
        <dbReference type="Proteomes" id="UP000324222"/>
    </source>
</evidence>
<feature type="region of interest" description="Disordered" evidence="1">
    <location>
        <begin position="1"/>
        <end position="29"/>
    </location>
</feature>
<evidence type="ECO:0000313" key="2">
    <source>
        <dbReference type="EMBL" id="MPC66608.1"/>
    </source>
</evidence>